<dbReference type="HAMAP" id="MF_00127">
    <property type="entry name" value="His_tRNA_synth"/>
    <property type="match status" value="1"/>
</dbReference>
<evidence type="ECO:0000256" key="12">
    <source>
        <dbReference type="ARBA" id="ARBA00023136"/>
    </source>
</evidence>
<dbReference type="SUPFAM" id="SSF55681">
    <property type="entry name" value="Class II aaRS and biotin synthetases"/>
    <property type="match status" value="1"/>
</dbReference>
<evidence type="ECO:0000256" key="14">
    <source>
        <dbReference type="ARBA" id="ARBA00030619"/>
    </source>
</evidence>
<keyword evidence="5" id="KW-0813">Transport</keyword>
<dbReference type="GO" id="GO:0030123">
    <property type="term" value="C:AP-3 adaptor complex"/>
    <property type="evidence" value="ECO:0000318"/>
    <property type="project" value="GO_Central"/>
</dbReference>
<feature type="compositionally biased region" description="Basic and acidic residues" evidence="16">
    <location>
        <begin position="1315"/>
        <end position="1329"/>
    </location>
</feature>
<dbReference type="GO" id="GO:0004821">
    <property type="term" value="F:histidine-tRNA ligase activity"/>
    <property type="evidence" value="ECO:0007669"/>
    <property type="project" value="UniProtKB-EC"/>
</dbReference>
<feature type="region of interest" description="Disordered" evidence="16">
    <location>
        <begin position="1245"/>
        <end position="1361"/>
    </location>
</feature>
<keyword evidence="13" id="KW-0030">Aminoacyl-tRNA synthetase</keyword>
<feature type="compositionally biased region" description="Basic and acidic residues" evidence="16">
    <location>
        <begin position="1271"/>
        <end position="1289"/>
    </location>
</feature>
<dbReference type="Gene3D" id="3.30.930.10">
    <property type="entry name" value="Bira Bifunctional Protein, Domain 2"/>
    <property type="match status" value="1"/>
</dbReference>
<evidence type="ECO:0000259" key="17">
    <source>
        <dbReference type="PROSITE" id="PS50862"/>
    </source>
</evidence>
<evidence type="ECO:0000256" key="5">
    <source>
        <dbReference type="ARBA" id="ARBA00022448"/>
    </source>
</evidence>
<evidence type="ECO:0000256" key="13">
    <source>
        <dbReference type="ARBA" id="ARBA00023146"/>
    </source>
</evidence>
<dbReference type="GO" id="GO:0006896">
    <property type="term" value="P:Golgi to vacuole transport"/>
    <property type="evidence" value="ECO:0000318"/>
    <property type="project" value="GO_Central"/>
</dbReference>
<dbReference type="PANTHER" id="PTHR22781">
    <property type="entry name" value="DELTA ADAPTIN-RELATED"/>
    <property type="match status" value="1"/>
</dbReference>
<organism evidence="18">
    <name type="scientific">Solanum lycopersicum</name>
    <name type="common">Tomato</name>
    <name type="synonym">Lycopersicon esculentum</name>
    <dbReference type="NCBI Taxonomy" id="4081"/>
    <lineage>
        <taxon>Eukaryota</taxon>
        <taxon>Viridiplantae</taxon>
        <taxon>Streptophyta</taxon>
        <taxon>Embryophyta</taxon>
        <taxon>Tracheophyta</taxon>
        <taxon>Spermatophyta</taxon>
        <taxon>Magnoliopsida</taxon>
        <taxon>eudicotyledons</taxon>
        <taxon>Gunneridae</taxon>
        <taxon>Pentapetalae</taxon>
        <taxon>asterids</taxon>
        <taxon>lamiids</taxon>
        <taxon>Solanales</taxon>
        <taxon>Solanaceae</taxon>
        <taxon>Solanoideae</taxon>
        <taxon>Solaneae</taxon>
        <taxon>Solanum</taxon>
        <taxon>Solanum subgen. Lycopersicon</taxon>
    </lineage>
</organism>
<dbReference type="PANTHER" id="PTHR22781:SF12">
    <property type="entry name" value="AP-3 COMPLEX SUBUNIT DELTA-1"/>
    <property type="match status" value="1"/>
</dbReference>
<comment type="subcellular location">
    <subcellularLocation>
        <location evidence="1">Endomembrane system</location>
    </subcellularLocation>
</comment>
<feature type="compositionally biased region" description="Polar residues" evidence="16">
    <location>
        <begin position="60"/>
        <end position="82"/>
    </location>
</feature>
<evidence type="ECO:0000256" key="6">
    <source>
        <dbReference type="ARBA" id="ARBA00022598"/>
    </source>
</evidence>
<dbReference type="InterPro" id="IPR002553">
    <property type="entry name" value="Clathrin/coatomer_adapt-like_N"/>
</dbReference>
<evidence type="ECO:0000256" key="16">
    <source>
        <dbReference type="SAM" id="MobiDB-lite"/>
    </source>
</evidence>
<keyword evidence="9" id="KW-0067">ATP-binding</keyword>
<dbReference type="EC" id="6.1.1.21" evidence="4"/>
<proteinExistence type="inferred from homology"/>
<feature type="domain" description="Aminoacyl-transfer RNA synthetases class-II family profile" evidence="17">
    <location>
        <begin position="92"/>
        <end position="408"/>
    </location>
</feature>
<dbReference type="FunFam" id="3.30.930.10:FF:000054">
    <property type="entry name" value="Histidine--tRNA ligase chloroplastic/mitochondrial"/>
    <property type="match status" value="1"/>
</dbReference>
<protein>
    <recommendedName>
        <fullName evidence="4">histidine--tRNA ligase</fullName>
        <ecNumber evidence="4">6.1.1.21</ecNumber>
    </recommendedName>
    <alternativeName>
        <fullName evidence="14">Histidyl-tRNA synthetase</fullName>
    </alternativeName>
</protein>
<dbReference type="Pfam" id="PF01602">
    <property type="entry name" value="Adaptin_N"/>
    <property type="match status" value="1"/>
</dbReference>
<dbReference type="InterPro" id="IPR015807">
    <property type="entry name" value="His-tRNA-ligase"/>
</dbReference>
<evidence type="ECO:0000256" key="4">
    <source>
        <dbReference type="ARBA" id="ARBA00012815"/>
    </source>
</evidence>
<dbReference type="InterPro" id="IPR041715">
    <property type="entry name" value="HisRS-like_core"/>
</dbReference>
<keyword evidence="10" id="KW-0648">Protein biosynthesis</keyword>
<dbReference type="Gene3D" id="3.40.50.800">
    <property type="entry name" value="Anticodon-binding domain"/>
    <property type="match status" value="1"/>
</dbReference>
<dbReference type="NCBIfam" id="TIGR00442">
    <property type="entry name" value="hisS"/>
    <property type="match status" value="1"/>
</dbReference>
<dbReference type="PROSITE" id="PS50862">
    <property type="entry name" value="AA_TRNA_LIGASE_II"/>
    <property type="match status" value="1"/>
</dbReference>
<keyword evidence="7" id="KW-0677">Repeat</keyword>
<dbReference type="GO" id="GO:0005524">
    <property type="term" value="F:ATP binding"/>
    <property type="evidence" value="ECO:0007669"/>
    <property type="project" value="UniProtKB-KW"/>
</dbReference>
<comment type="similarity">
    <text evidence="3">Belongs to the class-II aminoacyl-tRNA synthetase family.</text>
</comment>
<feature type="region of interest" description="Disordered" evidence="16">
    <location>
        <begin position="54"/>
        <end position="94"/>
    </location>
</feature>
<dbReference type="Pfam" id="PF03129">
    <property type="entry name" value="HGTP_anticodon"/>
    <property type="match status" value="1"/>
</dbReference>
<dbReference type="EnsemblPlants" id="Solyc03g119270.2.1">
    <property type="protein sequence ID" value="Solyc03g119270.2.1"/>
    <property type="gene ID" value="Solyc03g119270.2"/>
</dbReference>
<reference evidence="18" key="1">
    <citation type="journal article" date="2012" name="Nature">
        <title>The tomato genome sequence provides insights into fleshy fruit evolution.</title>
        <authorList>
            <consortium name="Tomato Genome Consortium"/>
        </authorList>
    </citation>
    <scope>NUCLEOTIDE SEQUENCE [LARGE SCALE GENOMIC DNA]</scope>
    <source>
        <strain evidence="18">cv. Heinz 1706</strain>
    </source>
</reference>
<dbReference type="GO" id="GO:0010008">
    <property type="term" value="C:endosome membrane"/>
    <property type="evidence" value="ECO:0000318"/>
    <property type="project" value="GO_Central"/>
</dbReference>
<feature type="compositionally biased region" description="Basic residues" evidence="16">
    <location>
        <begin position="1299"/>
        <end position="1314"/>
    </location>
</feature>
<dbReference type="InterPro" id="IPR011989">
    <property type="entry name" value="ARM-like"/>
</dbReference>
<evidence type="ECO:0000313" key="19">
    <source>
        <dbReference type="Proteomes" id="UP000004994"/>
    </source>
</evidence>
<keyword evidence="11" id="KW-0653">Protein transport</keyword>
<dbReference type="InterPro" id="IPR017105">
    <property type="entry name" value="AP3_complex_dsu"/>
</dbReference>
<keyword evidence="12" id="KW-0472">Membrane</keyword>
<accession>A0A3Q7FSY4</accession>
<dbReference type="InterPro" id="IPR006195">
    <property type="entry name" value="aa-tRNA-synth_II"/>
</dbReference>
<keyword evidence="6" id="KW-0436">Ligase</keyword>
<evidence type="ECO:0000313" key="18">
    <source>
        <dbReference type="EnsemblPlants" id="Solyc03g119270.2.1"/>
    </source>
</evidence>
<keyword evidence="8" id="KW-0547">Nucleotide-binding</keyword>
<dbReference type="SUPFAM" id="SSF48371">
    <property type="entry name" value="ARM repeat"/>
    <property type="match status" value="1"/>
</dbReference>
<dbReference type="InterPro" id="IPR016024">
    <property type="entry name" value="ARM-type_fold"/>
</dbReference>
<evidence type="ECO:0000256" key="2">
    <source>
        <dbReference type="ARBA" id="ARBA00006613"/>
    </source>
</evidence>
<evidence type="ECO:0000256" key="8">
    <source>
        <dbReference type="ARBA" id="ARBA00022741"/>
    </source>
</evidence>
<dbReference type="FunCoup" id="A0A3Q7FSY4">
    <property type="interactions" value="3336"/>
</dbReference>
<evidence type="ECO:0000256" key="9">
    <source>
        <dbReference type="ARBA" id="ARBA00022840"/>
    </source>
</evidence>
<name>A0A3Q7FSY4_SOLLC</name>
<comment type="similarity">
    <text evidence="2">Belongs to the adaptor complexes large subunit family.</text>
</comment>
<dbReference type="FunFam" id="3.40.50.800:FF:000017">
    <property type="entry name" value="Histidine--tRNA ligase chloroplastic/mitochondrial"/>
    <property type="match status" value="1"/>
</dbReference>
<dbReference type="InParanoid" id="A0A3Q7FSY4"/>
<reference evidence="18" key="2">
    <citation type="submission" date="2019-01" db="UniProtKB">
        <authorList>
            <consortium name="EnsemblPlants"/>
        </authorList>
    </citation>
    <scope>IDENTIFICATION</scope>
    <source>
        <strain evidence="18">cv. Heinz 1706</strain>
    </source>
</reference>
<evidence type="ECO:0000256" key="11">
    <source>
        <dbReference type="ARBA" id="ARBA00022927"/>
    </source>
</evidence>
<dbReference type="InterPro" id="IPR036621">
    <property type="entry name" value="Anticodon-bd_dom_sf"/>
</dbReference>
<dbReference type="Pfam" id="PF13393">
    <property type="entry name" value="tRNA-synt_His"/>
    <property type="match status" value="1"/>
</dbReference>
<dbReference type="Proteomes" id="UP000004994">
    <property type="component" value="Chromosome 3"/>
</dbReference>
<dbReference type="Gene3D" id="1.25.10.10">
    <property type="entry name" value="Leucine-rich Repeat Variant"/>
    <property type="match status" value="2"/>
</dbReference>
<dbReference type="SUPFAM" id="SSF52954">
    <property type="entry name" value="Class II aaRS ABD-related"/>
    <property type="match status" value="1"/>
</dbReference>
<dbReference type="STRING" id="4081.A0A3Q7FSY4"/>
<feature type="region of interest" description="Disordered" evidence="16">
    <location>
        <begin position="1123"/>
        <end position="1147"/>
    </location>
</feature>
<dbReference type="InterPro" id="IPR004154">
    <property type="entry name" value="Anticodon-bd"/>
</dbReference>
<evidence type="ECO:0000256" key="10">
    <source>
        <dbReference type="ARBA" id="ARBA00022917"/>
    </source>
</evidence>
<dbReference type="GO" id="GO:0006427">
    <property type="term" value="P:histidyl-tRNA aminoacylation"/>
    <property type="evidence" value="ECO:0007669"/>
    <property type="project" value="InterPro"/>
</dbReference>
<evidence type="ECO:0000256" key="7">
    <source>
        <dbReference type="ARBA" id="ARBA00022737"/>
    </source>
</evidence>
<dbReference type="Gramene" id="Solyc03g119270.2.1">
    <property type="protein sequence ID" value="Solyc03g119270.2.1"/>
    <property type="gene ID" value="Solyc03g119270.2"/>
</dbReference>
<feature type="compositionally biased region" description="Basic residues" evidence="16">
    <location>
        <begin position="1330"/>
        <end position="1340"/>
    </location>
</feature>
<evidence type="ECO:0000256" key="1">
    <source>
        <dbReference type="ARBA" id="ARBA00004308"/>
    </source>
</evidence>
<sequence length="1361" mass="152391">MPAILNSSLFLLHHHSLFSTAVLSFRRHHRHLNVSLFSAPRTTLRAYSTSSSSFSIESSTNQNVRTGRSGSATSPPVEQDTVQKIDVNPPKGTRDFPPEDMRLRNWLFHHFREVSQQFGFEEVDFPVLESEALYIRKAGEEIRDQLYCFEDRGNRRVALRPELTPSLARLVIQKGKSVSLPLKWFAIGQCWRYERMTRGRRREHYQWNMDIIGVPDVTGEAELISSMITFFKRIGLTASDVGFKVLQEVLRCYSVPENMFGRVCIIIDKIGKIPMDDIRKDLLSADMSEVAIEDLLQVLSLKSLAKLEEKLGASGEALSDLKQLFSLAEKYGYSEWLEFDASIVRGLAYYTGIVFEGFDREGKLRAICGGGRYDRLLSTFGGDDLPACGFGFGDAVIVELLKERGLLPELNLQIENIVCSLDQELQGAASAVATILRGKGQSVDLVLENKPLKWVFKRAARINARRLILVGKAEWQKGMVNVKTLSTAAKSNKIDVMAGPSLLDSLFQRSLEDLIKGLRLFVGDESSFISKAVDEIRREIKSTDQQTKATALQKFTYLHSIHGVDMSWAAFHAIELSSSQSFNFKRIAYLAASLSFDPSTTDVILLLTHQLPPEFYKILADSRNNWLLIKVLKIFVKLAPLEPRLGKKLVEPICDHLKKTGAKSLAFECVRTIVSSFSEYDSAVRLAVEKIKEFLNEDDPNLKYLGLQALTIVAPKHLWAVLENKDFVIKSLSDADANIKLEALQLVLSMVSEDNVVDICKVLINYALKSDPEFCNEILGCILLTCSRNVYEIIVDFDWYVSLLGEMSRIPHCQKGEEIENQLVDIGMRVKDARPELVRVGRDLLIDPALLGNPFVHRILSAAAWVSGEYVRFSKNPSEIVEALLQPRTSLLPSSIKAVYIQSAFKVLTFYLYYSISTKGVISSASQGVADLMHGRVLENSQFVRTGPVADSDTDDGGLNPRMLHQSVRDASVESFEDMSTAHEWLSSTLPKAEPITEESILNILDLVEITLGPLAGSHEVEILERSRNVLGLVDLIREELPGYLVKREEDDDKGQKKTHEMIKLIAEAFSEELGPVSASSQERVPMPEGIVLNQSLDDLDAICGDLGLHIPTSFSLGKSISSEKDDVTMSDRQSKEEYESTESTSLLAEHRKRHGLYYLQSQKKEMAYDDYPPANDLKTGENADDEADDLIKLTEQSLFSKKKANQAKPRPVVVKLDDGDGPFIPAKKVESKDDLISGAVRDVLLGDEATTSSSRAKKSDKSSSKRRQKDKLDVDKSSGPIEDSKMMENSELENVNLRRSKRHSRGKEKKHRSTAKDRNEHEEGDKQKVSHHHGKHKSRQRADGALTLAAQSPVIPDFLL</sequence>
<feature type="compositionally biased region" description="Basic and acidic residues" evidence="16">
    <location>
        <begin position="1123"/>
        <end position="1139"/>
    </location>
</feature>
<evidence type="ECO:0000256" key="3">
    <source>
        <dbReference type="ARBA" id="ARBA00008226"/>
    </source>
</evidence>
<evidence type="ECO:0000256" key="15">
    <source>
        <dbReference type="ARBA" id="ARBA00047639"/>
    </source>
</evidence>
<dbReference type="CDD" id="cd00773">
    <property type="entry name" value="HisRS-like_core"/>
    <property type="match status" value="1"/>
</dbReference>
<dbReference type="GO" id="GO:0006623">
    <property type="term" value="P:protein targeting to vacuole"/>
    <property type="evidence" value="ECO:0000318"/>
    <property type="project" value="GO_Central"/>
</dbReference>
<dbReference type="PaxDb" id="4081-Solyc03g119280.2.1"/>
<dbReference type="InterPro" id="IPR045864">
    <property type="entry name" value="aa-tRNA-synth_II/BPL/LPL"/>
</dbReference>
<comment type="catalytic activity">
    <reaction evidence="15">
        <text>tRNA(His) + L-histidine + ATP = L-histidyl-tRNA(His) + AMP + diphosphate + H(+)</text>
        <dbReference type="Rhea" id="RHEA:17313"/>
        <dbReference type="Rhea" id="RHEA-COMP:9665"/>
        <dbReference type="Rhea" id="RHEA-COMP:9689"/>
        <dbReference type="ChEBI" id="CHEBI:15378"/>
        <dbReference type="ChEBI" id="CHEBI:30616"/>
        <dbReference type="ChEBI" id="CHEBI:33019"/>
        <dbReference type="ChEBI" id="CHEBI:57595"/>
        <dbReference type="ChEBI" id="CHEBI:78442"/>
        <dbReference type="ChEBI" id="CHEBI:78527"/>
        <dbReference type="ChEBI" id="CHEBI:456215"/>
        <dbReference type="EC" id="6.1.1.21"/>
    </reaction>
</comment>
<keyword evidence="19" id="KW-1185">Reference proteome</keyword>